<sequence length="207" mass="23194">MSDKLWKLGIEKLDLDITDAHIEKLKHYVTLLDRWNKTYNLTAVRNPNDMIPAHIFDSLVVAPHIDGENCLDVGSGAGLPGIPLSILQPDRQFTMLDTNGKKTRFIQQAIIELGLPNASVVQSRVAEWQSETKFDAIISRAFASIADFVDGCSMHLKDKGAIYAMKGQYPSEELIYTPKGYELVEKIVLEVPYLEGERHLLKIINTG</sequence>
<dbReference type="GO" id="GO:0070043">
    <property type="term" value="F:rRNA (guanine-N7-)-methyltransferase activity"/>
    <property type="evidence" value="ECO:0007669"/>
    <property type="project" value="UniProtKB-UniRule"/>
</dbReference>
<keyword evidence="8" id="KW-1185">Reference proteome</keyword>
<dbReference type="EC" id="2.1.1.170" evidence="6"/>
<organism evidence="7 8">
    <name type="scientific">Leucothrix arctica</name>
    <dbReference type="NCBI Taxonomy" id="1481894"/>
    <lineage>
        <taxon>Bacteria</taxon>
        <taxon>Pseudomonadati</taxon>
        <taxon>Pseudomonadota</taxon>
        <taxon>Gammaproteobacteria</taxon>
        <taxon>Thiotrichales</taxon>
        <taxon>Thiotrichaceae</taxon>
        <taxon>Leucothrix</taxon>
    </lineage>
</organism>
<evidence type="ECO:0000256" key="3">
    <source>
        <dbReference type="ARBA" id="ARBA00022603"/>
    </source>
</evidence>
<dbReference type="Pfam" id="PF02527">
    <property type="entry name" value="GidB"/>
    <property type="match status" value="1"/>
</dbReference>
<comment type="similarity">
    <text evidence="6">Belongs to the methyltransferase superfamily. RNA methyltransferase RsmG family.</text>
</comment>
<dbReference type="HAMAP" id="MF_00074">
    <property type="entry name" value="16SrRNA_methyltr_G"/>
    <property type="match status" value="1"/>
</dbReference>
<dbReference type="Proteomes" id="UP000245506">
    <property type="component" value="Unassembled WGS sequence"/>
</dbReference>
<dbReference type="EMBL" id="QGKL01000029">
    <property type="protein sequence ID" value="PWQ96386.1"/>
    <property type="molecule type" value="Genomic_DNA"/>
</dbReference>
<feature type="binding site" evidence="6">
    <location>
        <position position="74"/>
    </location>
    <ligand>
        <name>S-adenosyl-L-methionine</name>
        <dbReference type="ChEBI" id="CHEBI:59789"/>
    </ligand>
</feature>
<dbReference type="CDD" id="cd02440">
    <property type="entry name" value="AdoMet_MTases"/>
    <property type="match status" value="1"/>
</dbReference>
<feature type="binding site" evidence="6">
    <location>
        <position position="79"/>
    </location>
    <ligand>
        <name>S-adenosyl-L-methionine</name>
        <dbReference type="ChEBI" id="CHEBI:59789"/>
    </ligand>
</feature>
<keyword evidence="5 6" id="KW-0949">S-adenosyl-L-methionine</keyword>
<comment type="subcellular location">
    <subcellularLocation>
        <location evidence="6">Cytoplasm</location>
    </subcellularLocation>
</comment>
<reference evidence="7 8" key="1">
    <citation type="submission" date="2018-05" db="EMBL/GenBank/DDBJ databases">
        <title>Leucothrix arctica sp. nov., isolated from Arctic seawater.</title>
        <authorList>
            <person name="Choi A."/>
            <person name="Baek K."/>
        </authorList>
    </citation>
    <scope>NUCLEOTIDE SEQUENCE [LARGE SCALE GENOMIC DNA]</scope>
    <source>
        <strain evidence="7 8">IMCC9719</strain>
    </source>
</reference>
<dbReference type="OrthoDB" id="9808773at2"/>
<dbReference type="PANTHER" id="PTHR31760:SF0">
    <property type="entry name" value="S-ADENOSYL-L-METHIONINE-DEPENDENT METHYLTRANSFERASES SUPERFAMILY PROTEIN"/>
    <property type="match status" value="1"/>
</dbReference>
<protein>
    <recommendedName>
        <fullName evidence="6">Ribosomal RNA small subunit methyltransferase G</fullName>
        <ecNumber evidence="6">2.1.1.170</ecNumber>
    </recommendedName>
    <alternativeName>
        <fullName evidence="6">16S rRNA 7-methylguanosine methyltransferase</fullName>
        <shortName evidence="6">16S rRNA m7G methyltransferase</shortName>
    </alternativeName>
</protein>
<comment type="catalytic activity">
    <reaction evidence="6">
        <text>guanosine(527) in 16S rRNA + S-adenosyl-L-methionine = N(7)-methylguanosine(527) in 16S rRNA + S-adenosyl-L-homocysteine</text>
        <dbReference type="Rhea" id="RHEA:42732"/>
        <dbReference type="Rhea" id="RHEA-COMP:10209"/>
        <dbReference type="Rhea" id="RHEA-COMP:10210"/>
        <dbReference type="ChEBI" id="CHEBI:57856"/>
        <dbReference type="ChEBI" id="CHEBI:59789"/>
        <dbReference type="ChEBI" id="CHEBI:74269"/>
        <dbReference type="ChEBI" id="CHEBI:74480"/>
        <dbReference type="EC" id="2.1.1.170"/>
    </reaction>
</comment>
<keyword evidence="3 6" id="KW-0489">Methyltransferase</keyword>
<evidence type="ECO:0000256" key="5">
    <source>
        <dbReference type="ARBA" id="ARBA00022691"/>
    </source>
</evidence>
<dbReference type="RefSeq" id="WP_109823357.1">
    <property type="nucleotide sequence ID" value="NZ_QGKL01000029.1"/>
</dbReference>
<keyword evidence="2 6" id="KW-0698">rRNA processing</keyword>
<dbReference type="Gene3D" id="3.40.50.150">
    <property type="entry name" value="Vaccinia Virus protein VP39"/>
    <property type="match status" value="1"/>
</dbReference>
<comment type="function">
    <text evidence="6">Specifically methylates the N7 position of guanine in position 527 of 16S rRNA.</text>
</comment>
<gene>
    <name evidence="6" type="primary">rsmG</name>
    <name evidence="7" type="ORF">DKT75_10405</name>
</gene>
<dbReference type="PANTHER" id="PTHR31760">
    <property type="entry name" value="S-ADENOSYL-L-METHIONINE-DEPENDENT METHYLTRANSFERASES SUPERFAMILY PROTEIN"/>
    <property type="match status" value="1"/>
</dbReference>
<dbReference type="GO" id="GO:0005829">
    <property type="term" value="C:cytosol"/>
    <property type="evidence" value="ECO:0007669"/>
    <property type="project" value="TreeGrafter"/>
</dbReference>
<evidence type="ECO:0000256" key="1">
    <source>
        <dbReference type="ARBA" id="ARBA00022490"/>
    </source>
</evidence>
<evidence type="ECO:0000313" key="7">
    <source>
        <dbReference type="EMBL" id="PWQ96386.1"/>
    </source>
</evidence>
<proteinExistence type="inferred from homology"/>
<feature type="binding site" evidence="6">
    <location>
        <position position="140"/>
    </location>
    <ligand>
        <name>S-adenosyl-L-methionine</name>
        <dbReference type="ChEBI" id="CHEBI:59789"/>
    </ligand>
</feature>
<accession>A0A317CCW2</accession>
<evidence type="ECO:0000256" key="2">
    <source>
        <dbReference type="ARBA" id="ARBA00022552"/>
    </source>
</evidence>
<dbReference type="NCBIfam" id="TIGR00138">
    <property type="entry name" value="rsmG_gidB"/>
    <property type="match status" value="1"/>
</dbReference>
<dbReference type="SUPFAM" id="SSF53335">
    <property type="entry name" value="S-adenosyl-L-methionine-dependent methyltransferases"/>
    <property type="match status" value="1"/>
</dbReference>
<name>A0A317CCW2_9GAMM</name>
<comment type="caution">
    <text evidence="6">Lacks conserved residue(s) required for the propagation of feature annotation.</text>
</comment>
<dbReference type="InterPro" id="IPR003682">
    <property type="entry name" value="rRNA_ssu_MeTfrase_G"/>
</dbReference>
<keyword evidence="1 6" id="KW-0963">Cytoplasm</keyword>
<evidence type="ECO:0000256" key="4">
    <source>
        <dbReference type="ARBA" id="ARBA00022679"/>
    </source>
</evidence>
<comment type="caution">
    <text evidence="7">The sequence shown here is derived from an EMBL/GenBank/DDBJ whole genome shotgun (WGS) entry which is preliminary data.</text>
</comment>
<dbReference type="AlphaFoldDB" id="A0A317CCW2"/>
<evidence type="ECO:0000256" key="6">
    <source>
        <dbReference type="HAMAP-Rule" id="MF_00074"/>
    </source>
</evidence>
<keyword evidence="4 6" id="KW-0808">Transferase</keyword>
<dbReference type="InterPro" id="IPR029063">
    <property type="entry name" value="SAM-dependent_MTases_sf"/>
</dbReference>
<evidence type="ECO:0000313" key="8">
    <source>
        <dbReference type="Proteomes" id="UP000245506"/>
    </source>
</evidence>
<dbReference type="PIRSF" id="PIRSF003078">
    <property type="entry name" value="GidB"/>
    <property type="match status" value="1"/>
</dbReference>